<dbReference type="InterPro" id="IPR050695">
    <property type="entry name" value="N-acetylmuramoyl_amidase_3"/>
</dbReference>
<dbReference type="GO" id="GO:0016787">
    <property type="term" value="F:hydrolase activity"/>
    <property type="evidence" value="ECO:0007669"/>
    <property type="project" value="UniProtKB-KW"/>
</dbReference>
<dbReference type="Gene3D" id="3.40.630.40">
    <property type="entry name" value="Zn-dependent exopeptidases"/>
    <property type="match status" value="1"/>
</dbReference>
<evidence type="ECO:0000313" key="4">
    <source>
        <dbReference type="Proteomes" id="UP000775179"/>
    </source>
</evidence>
<gene>
    <name evidence="3" type="ORF">K4H94_04100</name>
</gene>
<evidence type="ECO:0000259" key="2">
    <source>
        <dbReference type="SMART" id="SM00646"/>
    </source>
</evidence>
<dbReference type="AlphaFoldDB" id="A0ABD4RFJ5"/>
<comment type="caution">
    <text evidence="3">The sequence shown here is derived from an EMBL/GenBank/DDBJ whole genome shotgun (WGS) entry which is preliminary data.</text>
</comment>
<accession>A0ABD4RFJ5</accession>
<proteinExistence type="predicted"/>
<dbReference type="GeneID" id="66302359"/>
<dbReference type="SUPFAM" id="SSF53187">
    <property type="entry name" value="Zn-dependent exopeptidases"/>
    <property type="match status" value="1"/>
</dbReference>
<organism evidence="3 4">
    <name type="scientific">Clostridium chauvoei</name>
    <dbReference type="NCBI Taxonomy" id="46867"/>
    <lineage>
        <taxon>Bacteria</taxon>
        <taxon>Bacillati</taxon>
        <taxon>Bacillota</taxon>
        <taxon>Clostridia</taxon>
        <taxon>Eubacteriales</taxon>
        <taxon>Clostridiaceae</taxon>
        <taxon>Clostridium</taxon>
    </lineage>
</organism>
<dbReference type="RefSeq" id="WP_021876350.1">
    <property type="nucleotide sequence ID" value="NZ_CP018624.1"/>
</dbReference>
<dbReference type="EMBL" id="JAIFTX010000006">
    <property type="protein sequence ID" value="MBX7290229.1"/>
    <property type="molecule type" value="Genomic_DNA"/>
</dbReference>
<reference evidence="3 4" key="1">
    <citation type="submission" date="2021-08" db="EMBL/GenBank/DDBJ databases">
        <title>Genome sequence analysis of Clostridium chauvoei strains of European origin and evaluation of typing options for outbreak investigations.</title>
        <authorList>
            <person name="Abdel-Glil M."/>
            <person name="Thomas P."/>
            <person name="Seyboldt C."/>
        </authorList>
    </citation>
    <scope>NUCLEOTIDE SEQUENCE [LARGE SCALE GENOMIC DNA]</scope>
    <source>
        <strain evidence="3 4">S0260-09</strain>
    </source>
</reference>
<dbReference type="InterPro" id="IPR002508">
    <property type="entry name" value="MurNAc-LAA_cat"/>
</dbReference>
<dbReference type="PANTHER" id="PTHR30404">
    <property type="entry name" value="N-ACETYLMURAMOYL-L-ALANINE AMIDASE"/>
    <property type="match status" value="1"/>
</dbReference>
<protein>
    <submittedName>
        <fullName evidence="3">N-acetylmuramoyl-L-alanine amidase</fullName>
    </submittedName>
</protein>
<dbReference type="SMART" id="SM00646">
    <property type="entry name" value="Ami_3"/>
    <property type="match status" value="1"/>
</dbReference>
<dbReference type="Proteomes" id="UP000775179">
    <property type="component" value="Unassembled WGS sequence"/>
</dbReference>
<dbReference type="KEGG" id="cchv:BTM20_10790"/>
<dbReference type="PANTHER" id="PTHR30404:SF0">
    <property type="entry name" value="N-ACETYLMURAMOYL-L-ALANINE AMIDASE AMIC"/>
    <property type="match status" value="1"/>
</dbReference>
<evidence type="ECO:0000256" key="1">
    <source>
        <dbReference type="ARBA" id="ARBA00022801"/>
    </source>
</evidence>
<name>A0ABD4RFJ5_9CLOT</name>
<dbReference type="CDD" id="cd02696">
    <property type="entry name" value="MurNAc-LAA"/>
    <property type="match status" value="1"/>
</dbReference>
<dbReference type="Pfam" id="PF01520">
    <property type="entry name" value="Amidase_3"/>
    <property type="match status" value="1"/>
</dbReference>
<evidence type="ECO:0000313" key="3">
    <source>
        <dbReference type="EMBL" id="MBX7290229.1"/>
    </source>
</evidence>
<sequence length="227" mass="25438">MAKWIIDAAHGGSDSGAIGLMGRRESDIVLEAAYEAKRLLEKNGETVLLTRVADIAIDLKTRADVANKWNADYFVSLHMNSFVNKSVTGSEILISENEYKAEGLAKFIKDELISNLESKDRGIKESNSEIFKMTNMQTVIVRAEFISNEEIEKNFDSKKYGYMIAKACLAKVDKVLIDLPVINPKIPSKSAWRVCIGYFKGYEDAEKSLDSTKKQGYKDAYIIPYEG</sequence>
<keyword evidence="1" id="KW-0378">Hydrolase</keyword>
<feature type="domain" description="MurNAc-LAA" evidence="2">
    <location>
        <begin position="63"/>
        <end position="169"/>
    </location>
</feature>